<evidence type="ECO:0000256" key="1">
    <source>
        <dbReference type="SAM" id="MobiDB-lite"/>
    </source>
</evidence>
<reference evidence="2" key="1">
    <citation type="submission" date="2014-05" db="EMBL/GenBank/DDBJ databases">
        <title>The transcriptome of the halophilic microalga Tetraselmis sp. GSL018 isolated from the Great Salt Lake, Utah.</title>
        <authorList>
            <person name="Jinkerson R.E."/>
            <person name="D'Adamo S."/>
            <person name="Posewitz M.C."/>
        </authorList>
    </citation>
    <scope>NUCLEOTIDE SEQUENCE</scope>
    <source>
        <strain evidence="2">GSL018</strain>
    </source>
</reference>
<protein>
    <submittedName>
        <fullName evidence="2">Uncharacterized protein</fullName>
    </submittedName>
</protein>
<gene>
    <name evidence="2" type="ORF">TSPGSL018_19128</name>
</gene>
<feature type="compositionally biased region" description="Basic and acidic residues" evidence="1">
    <location>
        <begin position="12"/>
        <end position="30"/>
    </location>
</feature>
<feature type="compositionally biased region" description="Polar residues" evidence="1">
    <location>
        <begin position="147"/>
        <end position="160"/>
    </location>
</feature>
<dbReference type="AlphaFoldDB" id="A0A061S1N9"/>
<proteinExistence type="predicted"/>
<dbReference type="EMBL" id="GBEZ01008712">
    <property type="protein sequence ID" value="JAC76845.1"/>
    <property type="molecule type" value="Transcribed_RNA"/>
</dbReference>
<organism evidence="2">
    <name type="scientific">Tetraselmis sp. GSL018</name>
    <dbReference type="NCBI Taxonomy" id="582737"/>
    <lineage>
        <taxon>Eukaryota</taxon>
        <taxon>Viridiplantae</taxon>
        <taxon>Chlorophyta</taxon>
        <taxon>core chlorophytes</taxon>
        <taxon>Chlorodendrophyceae</taxon>
        <taxon>Chlorodendrales</taxon>
        <taxon>Chlorodendraceae</taxon>
        <taxon>Tetraselmis</taxon>
    </lineage>
</organism>
<feature type="region of interest" description="Disordered" evidence="1">
    <location>
        <begin position="140"/>
        <end position="160"/>
    </location>
</feature>
<feature type="region of interest" description="Disordered" evidence="1">
    <location>
        <begin position="179"/>
        <end position="202"/>
    </location>
</feature>
<sequence length="538" mass="58060">MVSSSPPNLTEKQQDISEPRRTASDSRTRSNGDTVQEPFSASKMANQGVKSSSKEKYSKSKLLKPQVKRAAAPLNLFQPMSDEADAKGSLKAFPRSKPPSVKPGYEMSSLSSPVGRYEDSLSKQAGAYIFPSRPVGAFEAPHGSTLPPGSTTFPESSNSFRAYHSGMPDYPVLVRGNSAGAEVRKGPGGQTPRRARASDTGVSRMCALQAPASKAVKSKSDIVSEPFSGGRDSFQAFNAREFLSELKKRKRDTYWVTPPNELPSAVRGDYLSPNHPPARAETLLQPAKKNPPQKQQFGGHQGAPRILSRTEAAKATGSDAELLRQLRRENKALKRQVSKLRAALRDVSGLSFGHQEELALLRKFHSVVYEALKDHPKQGSPEASQRQPGSRGAGALHTSAGPSPGPIVVEPSPKSGTWFSGDRRAWDVEGGQSDLARESLGGPLSAAQQVQQVDPPEPEEEVATDPASEKAAWERAKRELQAEWEARYQEKSGSDQWKLESLGRALQSCRQRMEQSAVTPPVCSAGISGSPNAAPVHG</sequence>
<feature type="compositionally biased region" description="Polar residues" evidence="1">
    <location>
        <begin position="31"/>
        <end position="49"/>
    </location>
</feature>
<accession>A0A061S1N9</accession>
<feature type="region of interest" description="Disordered" evidence="1">
    <location>
        <begin position="373"/>
        <end position="470"/>
    </location>
</feature>
<evidence type="ECO:0000313" key="2">
    <source>
        <dbReference type="EMBL" id="JAC76845.1"/>
    </source>
</evidence>
<feature type="region of interest" description="Disordered" evidence="1">
    <location>
        <begin position="517"/>
        <end position="538"/>
    </location>
</feature>
<feature type="compositionally biased region" description="Polar residues" evidence="1">
    <location>
        <begin position="1"/>
        <end position="11"/>
    </location>
</feature>
<feature type="region of interest" description="Disordered" evidence="1">
    <location>
        <begin position="88"/>
        <end position="115"/>
    </location>
</feature>
<feature type="region of interest" description="Disordered" evidence="1">
    <location>
        <begin position="1"/>
        <end position="65"/>
    </location>
</feature>
<name>A0A061S1N9_9CHLO</name>